<reference evidence="5" key="1">
    <citation type="submission" date="2016-11" db="EMBL/GenBank/DDBJ databases">
        <authorList>
            <person name="Varghese N."/>
            <person name="Submissions S."/>
        </authorList>
    </citation>
    <scope>NUCLEOTIDE SEQUENCE [LARGE SCALE GENOMIC DNA]</scope>
    <source>
        <strain evidence="5">DSM 12395</strain>
    </source>
</reference>
<feature type="domain" description="Copper amine oxidase-like N-terminal" evidence="3">
    <location>
        <begin position="8"/>
        <end position="128"/>
    </location>
</feature>
<dbReference type="InterPro" id="IPR012854">
    <property type="entry name" value="Cu_amine_oxidase-like_N"/>
</dbReference>
<keyword evidence="5" id="KW-1185">Reference proteome</keyword>
<proteinExistence type="predicted"/>
<dbReference type="Pfam" id="PF07833">
    <property type="entry name" value="Cu_amine_oxidN1"/>
    <property type="match status" value="1"/>
</dbReference>
<dbReference type="GO" id="GO:0004040">
    <property type="term" value="F:amidase activity"/>
    <property type="evidence" value="ECO:0007669"/>
    <property type="project" value="InterPro"/>
</dbReference>
<evidence type="ECO:0000313" key="4">
    <source>
        <dbReference type="EMBL" id="SHE33400.1"/>
    </source>
</evidence>
<sequence length="416" mass="45725">MTHEANIVINGSPVVIAAGDQPAMILNGRTYVPLRVISEHLGIRVQWLPATKQVVIATANNLSSSLPERSEKPRDIQIVIDGKVLQVSPELGQPFITAMNRTVVPLRVVGEALGCEVSWQQSSRTVEIKTKPSTPEPPGQPPADSTPKSSPADLSLLQELAGYKTNLRLVDKTVINSEELLKMDPASFSPEQMQLFRQYRDQLSKYDAKIKLPGGTVINTADLTIMGSSVATADQLRAWIAAETPRIRAKMEQQLKRKFIPIPDLAELYIKIGAEYGVRGDLAFAQAAKETHYWQFTGDVQPWQNNFCGLWATGSPCTGQESLNGADPTQVRFEPGVHGAIFVTPEAGVEAHIQHLYAYATKDPLPPGKVLIDPRFTLVNRGIAPTWQKLNARWAVPGTTYGQSIIHDYWKPALAK</sequence>
<accession>A0A1M4SMF5</accession>
<dbReference type="AlphaFoldDB" id="A0A1M4SMF5"/>
<organism evidence="4 5">
    <name type="scientific">Desulforamulus putei DSM 12395</name>
    <dbReference type="NCBI Taxonomy" id="1121429"/>
    <lineage>
        <taxon>Bacteria</taxon>
        <taxon>Bacillati</taxon>
        <taxon>Bacillota</taxon>
        <taxon>Clostridia</taxon>
        <taxon>Eubacteriales</taxon>
        <taxon>Peptococcaceae</taxon>
        <taxon>Desulforamulus</taxon>
    </lineage>
</organism>
<dbReference type="SUPFAM" id="SSF55383">
    <property type="entry name" value="Copper amine oxidase, domain N"/>
    <property type="match status" value="1"/>
</dbReference>
<dbReference type="InterPro" id="IPR036582">
    <property type="entry name" value="Mao_N_sf"/>
</dbReference>
<dbReference type="Gene3D" id="3.30.457.10">
    <property type="entry name" value="Copper amine oxidase-like, N-terminal domain"/>
    <property type="match status" value="1"/>
</dbReference>
<dbReference type="InterPro" id="IPR002901">
    <property type="entry name" value="MGlyc_endo_b_GlcNAc-like_dom"/>
</dbReference>
<feature type="region of interest" description="Disordered" evidence="1">
    <location>
        <begin position="124"/>
        <end position="151"/>
    </location>
</feature>
<evidence type="ECO:0000256" key="1">
    <source>
        <dbReference type="SAM" id="MobiDB-lite"/>
    </source>
</evidence>
<evidence type="ECO:0000259" key="3">
    <source>
        <dbReference type="Pfam" id="PF07833"/>
    </source>
</evidence>
<gene>
    <name evidence="4" type="ORF">SAMN02745133_00173</name>
</gene>
<name>A0A1M4SMF5_9FIRM</name>
<dbReference type="Proteomes" id="UP000184148">
    <property type="component" value="Unassembled WGS sequence"/>
</dbReference>
<protein>
    <submittedName>
        <fullName evidence="4">Mannosyl-glycoprotein endo-beta-N-acetylglucosaminidase</fullName>
    </submittedName>
</protein>
<dbReference type="EMBL" id="FQUY01000001">
    <property type="protein sequence ID" value="SHE33400.1"/>
    <property type="molecule type" value="Genomic_DNA"/>
</dbReference>
<evidence type="ECO:0000313" key="5">
    <source>
        <dbReference type="Proteomes" id="UP000184148"/>
    </source>
</evidence>
<evidence type="ECO:0000259" key="2">
    <source>
        <dbReference type="Pfam" id="PF01832"/>
    </source>
</evidence>
<dbReference type="Pfam" id="PF01832">
    <property type="entry name" value="Glucosaminidase"/>
    <property type="match status" value="1"/>
</dbReference>
<feature type="domain" description="Mannosyl-glycoprotein endo-beta-N-acetylglucosamidase-like" evidence="2">
    <location>
        <begin position="267"/>
        <end position="357"/>
    </location>
</feature>
<dbReference type="STRING" id="1121429.SAMN02745133_00173"/>